<dbReference type="KEGG" id="wna:KA717_30305"/>
<dbReference type="InterPro" id="IPR012296">
    <property type="entry name" value="Nuclease_put_TT1808"/>
</dbReference>
<name>A0A977KU33_9CYAN</name>
<feature type="domain" description="Putative restriction endonuclease" evidence="1">
    <location>
        <begin position="39"/>
        <end position="115"/>
    </location>
</feature>
<proteinExistence type="predicted"/>
<keyword evidence="2" id="KW-0540">Nuclease</keyword>
<dbReference type="Pfam" id="PF05685">
    <property type="entry name" value="Uma2"/>
    <property type="match status" value="1"/>
</dbReference>
<dbReference type="PANTHER" id="PTHR33352">
    <property type="entry name" value="SLR1095 PROTEIN"/>
    <property type="match status" value="1"/>
</dbReference>
<dbReference type="AlphaFoldDB" id="A0A977KU33"/>
<dbReference type="SUPFAM" id="SSF52980">
    <property type="entry name" value="Restriction endonuclease-like"/>
    <property type="match status" value="1"/>
</dbReference>
<evidence type="ECO:0000313" key="2">
    <source>
        <dbReference type="EMBL" id="UXE59944.1"/>
    </source>
</evidence>
<reference evidence="2" key="1">
    <citation type="submission" date="2021-04" db="EMBL/GenBank/DDBJ databases">
        <title>Genome sequence of Woronichinia naegeliana from Washington state freshwater lake bloom.</title>
        <authorList>
            <person name="Dreher T.W."/>
        </authorList>
    </citation>
    <scope>NUCLEOTIDE SEQUENCE</scope>
    <source>
        <strain evidence="2">WA131</strain>
    </source>
</reference>
<accession>A0A977KU33</accession>
<organism evidence="2">
    <name type="scientific">Woronichinia naegeliana WA131</name>
    <dbReference type="NCBI Taxonomy" id="2824559"/>
    <lineage>
        <taxon>Bacteria</taxon>
        <taxon>Bacillati</taxon>
        <taxon>Cyanobacteriota</taxon>
        <taxon>Cyanophyceae</taxon>
        <taxon>Synechococcales</taxon>
        <taxon>Coelosphaeriaceae</taxon>
        <taxon>Woronichinia</taxon>
    </lineage>
</organism>
<protein>
    <submittedName>
        <fullName evidence="2">Uma2 family endonuclease</fullName>
    </submittedName>
</protein>
<dbReference type="GO" id="GO:0004519">
    <property type="term" value="F:endonuclease activity"/>
    <property type="evidence" value="ECO:0007669"/>
    <property type="project" value="UniProtKB-KW"/>
</dbReference>
<dbReference type="EMBL" id="CP073041">
    <property type="protein sequence ID" value="UXE59944.1"/>
    <property type="molecule type" value="Genomic_DNA"/>
</dbReference>
<dbReference type="Gene3D" id="3.90.1570.10">
    <property type="entry name" value="tt1808, chain A"/>
    <property type="match status" value="1"/>
</dbReference>
<dbReference type="InterPro" id="IPR011335">
    <property type="entry name" value="Restrct_endonuc-II-like"/>
</dbReference>
<evidence type="ECO:0000259" key="1">
    <source>
        <dbReference type="Pfam" id="PF05685"/>
    </source>
</evidence>
<keyword evidence="2" id="KW-0255">Endonuclease</keyword>
<dbReference type="InterPro" id="IPR008538">
    <property type="entry name" value="Uma2"/>
</dbReference>
<dbReference type="Proteomes" id="UP001065613">
    <property type="component" value="Chromosome"/>
</dbReference>
<keyword evidence="2" id="KW-0378">Hydrolase</keyword>
<gene>
    <name evidence="2" type="ORF">KA717_30305</name>
</gene>
<dbReference type="PANTHER" id="PTHR33352:SF2">
    <property type="entry name" value="SLL0995 PROTEIN"/>
    <property type="match status" value="1"/>
</dbReference>
<sequence>MITTLPLVISDIDYPDSDGLPMAESDLARNYLVYGVEALNFYFRDQPHIYVSGNLLIYYEKGNPKAVIAPDVFVIFGVTKKARGSYKVWEEDNQVPAFVLEITSKSTVSEDQGTK</sequence>